<feature type="domain" description="26S proteasome non-ATPase regulatory subunit RPN1 C-terminal" evidence="6">
    <location>
        <begin position="1191"/>
        <end position="1232"/>
    </location>
</feature>
<dbReference type="Pfam" id="PF01851">
    <property type="entry name" value="PC_rep"/>
    <property type="match status" value="2"/>
</dbReference>
<reference evidence="7 8" key="1">
    <citation type="journal article" date="2009" name="PLoS Pathog.">
        <title>Draft genome sequencing of giardia intestinalis assemblage B isolate GS: is human giardiasis caused by two different species?</title>
        <authorList>
            <person name="Franzen O."/>
            <person name="Jerlstrom-Hultqvist J."/>
            <person name="Castro E."/>
            <person name="Sherwood E."/>
            <person name="Ankarklev J."/>
            <person name="Reiner D.S."/>
            <person name="Palm D."/>
            <person name="Andersson J.O."/>
            <person name="Andersson B."/>
            <person name="Svard S.G."/>
        </authorList>
    </citation>
    <scope>NUCLEOTIDE SEQUENCE [LARGE SCALE GENOMIC DNA]</scope>
    <source>
        <strain evidence="8">ATCC 50581 / GS clone H7</strain>
    </source>
</reference>
<comment type="caution">
    <text evidence="7">The sequence shown here is derived from an EMBL/GenBank/DDBJ whole genome shotgun (WGS) entry which is preliminary data.</text>
</comment>
<organism evidence="7 8">
    <name type="scientific">Giardia intestinalis (strain ATCC 50581 / GS clone H7)</name>
    <name type="common">Giardia lamblia</name>
    <dbReference type="NCBI Taxonomy" id="598745"/>
    <lineage>
        <taxon>Eukaryota</taxon>
        <taxon>Metamonada</taxon>
        <taxon>Diplomonadida</taxon>
        <taxon>Hexamitidae</taxon>
        <taxon>Giardiinae</taxon>
        <taxon>Giardia</taxon>
    </lineage>
</organism>
<accession>C6LNH7</accession>
<feature type="region of interest" description="Disordered" evidence="4">
    <location>
        <begin position="881"/>
        <end position="954"/>
    </location>
</feature>
<keyword evidence="2" id="KW-0677">Repeat</keyword>
<evidence type="ECO:0000256" key="3">
    <source>
        <dbReference type="ARBA" id="ARBA00022942"/>
    </source>
</evidence>
<dbReference type="InterPro" id="IPR040892">
    <property type="entry name" value="RPN1_N"/>
</dbReference>
<name>C6LNH7_GIAIB</name>
<evidence type="ECO:0000256" key="1">
    <source>
        <dbReference type="ARBA" id="ARBA00005460"/>
    </source>
</evidence>
<dbReference type="OrthoDB" id="10252509at2759"/>
<dbReference type="Pfam" id="PF17781">
    <property type="entry name" value="RPN1_RPN2_N"/>
    <property type="match status" value="1"/>
</dbReference>
<dbReference type="GO" id="GO:0005634">
    <property type="term" value="C:nucleus"/>
    <property type="evidence" value="ECO:0007669"/>
    <property type="project" value="TreeGrafter"/>
</dbReference>
<dbReference type="InterPro" id="IPR016024">
    <property type="entry name" value="ARM-type_fold"/>
</dbReference>
<dbReference type="Pfam" id="PF18051">
    <property type="entry name" value="RPN1_C"/>
    <property type="match status" value="1"/>
</dbReference>
<dbReference type="InterPro" id="IPR041433">
    <property type="entry name" value="RPN1_C"/>
</dbReference>
<evidence type="ECO:0000259" key="6">
    <source>
        <dbReference type="Pfam" id="PF18051"/>
    </source>
</evidence>
<gene>
    <name evidence="7" type="ORF">GL50581_281</name>
</gene>
<feature type="domain" description="RPN1 N-terminal" evidence="5">
    <location>
        <begin position="39"/>
        <end position="368"/>
    </location>
</feature>
<evidence type="ECO:0000259" key="5">
    <source>
        <dbReference type="Pfam" id="PF17781"/>
    </source>
</evidence>
<dbReference type="AlphaFoldDB" id="C6LNH7"/>
<dbReference type="Proteomes" id="UP000002488">
    <property type="component" value="Unassembled WGS sequence"/>
</dbReference>
<dbReference type="PANTHER" id="PTHR10943">
    <property type="entry name" value="26S PROTEASOME NON-ATPASE REGULATORY SUBUNIT"/>
    <property type="match status" value="1"/>
</dbReference>
<evidence type="ECO:0000256" key="2">
    <source>
        <dbReference type="ARBA" id="ARBA00022737"/>
    </source>
</evidence>
<dbReference type="Gene3D" id="1.25.10.10">
    <property type="entry name" value="Leucine-rich Repeat Variant"/>
    <property type="match status" value="2"/>
</dbReference>
<feature type="region of interest" description="Disordered" evidence="4">
    <location>
        <begin position="620"/>
        <end position="640"/>
    </location>
</feature>
<comment type="similarity">
    <text evidence="1">Belongs to the proteasome subunit S2 family.</text>
</comment>
<evidence type="ECO:0000313" key="7">
    <source>
        <dbReference type="EMBL" id="EET02443.1"/>
    </source>
</evidence>
<keyword evidence="3 7" id="KW-0647">Proteasome</keyword>
<dbReference type="OMA" id="HISVTHH"/>
<dbReference type="InterPro" id="IPR011989">
    <property type="entry name" value="ARM-like"/>
</dbReference>
<protein>
    <submittedName>
        <fullName evidence="7">26S proteasome non-ATPase regulatory subunit 2</fullName>
    </submittedName>
</protein>
<feature type="compositionally biased region" description="Low complexity" evidence="4">
    <location>
        <begin position="457"/>
        <end position="469"/>
    </location>
</feature>
<feature type="compositionally biased region" description="Low complexity" evidence="4">
    <location>
        <begin position="620"/>
        <end position="637"/>
    </location>
</feature>
<dbReference type="EMBL" id="ACGJ01000415">
    <property type="protein sequence ID" value="EET02443.1"/>
    <property type="molecule type" value="Genomic_DNA"/>
</dbReference>
<proteinExistence type="inferred from homology"/>
<dbReference type="VEuPathDB" id="GiardiaDB:GL50581_281"/>
<evidence type="ECO:0000313" key="8">
    <source>
        <dbReference type="Proteomes" id="UP000002488"/>
    </source>
</evidence>
<dbReference type="PANTHER" id="PTHR10943:SF1">
    <property type="entry name" value="26S PROTEASOME NON-ATPASE REGULATORY SUBUNIT 2"/>
    <property type="match status" value="1"/>
</dbReference>
<dbReference type="GO" id="GO:0034515">
    <property type="term" value="C:proteasome storage granule"/>
    <property type="evidence" value="ECO:0007669"/>
    <property type="project" value="TreeGrafter"/>
</dbReference>
<feature type="region of interest" description="Disordered" evidence="4">
    <location>
        <begin position="433"/>
        <end position="469"/>
    </location>
</feature>
<dbReference type="GO" id="GO:0008540">
    <property type="term" value="C:proteasome regulatory particle, base subcomplex"/>
    <property type="evidence" value="ECO:0007669"/>
    <property type="project" value="TreeGrafter"/>
</dbReference>
<feature type="compositionally biased region" description="Polar residues" evidence="4">
    <location>
        <begin position="889"/>
        <end position="908"/>
    </location>
</feature>
<dbReference type="SUPFAM" id="SSF48371">
    <property type="entry name" value="ARM repeat"/>
    <property type="match status" value="1"/>
</dbReference>
<dbReference type="InterPro" id="IPR002015">
    <property type="entry name" value="Proteasome/cyclosome_rpt"/>
</dbReference>
<evidence type="ECO:0000256" key="4">
    <source>
        <dbReference type="SAM" id="MobiDB-lite"/>
    </source>
</evidence>
<sequence>MGSSGASETVADQAAPPVDSHLVVEESLKLACDRLEKAVSTKREQAIAAAVDKLYGLFSDASSPTTGIPIILRYIEPYINPLIDYYEASRNKKLGAIILKLLLIFRLDSPDFLQLFGCIYYETHATSLELWPIEFLCGAANYFAQFYGNYIYSRKEKGEALISDLCNCISNFHINCQTAYDILLSDVGRLIQKNMESEAIDCLVEARLCANVKALMTVITKDNIRGLAEYLYQCAIYGDSAQRNHVILALAQVYLALDMVCDAFVLLLSLCFFSYAKNILYKTTLVNRLLQMAYLIAYNGCCCHFSRDDFRRALVSSSPFSEDIDSLEEQVDELWRVACNAYTNTHLLSLVSELELTVPRSVTEILKTDQLSFKPSHLDKTYGPLGDYLMNGFANAGMGTDKLLASHRIYRHKQRDVKGKPIATDEDIVLPAPTELDLPLHPGKEQPNAEGEERSNLTSEGSSLLGHSSSPGSTILQTVGAASVGLIYLYHGNGHGQAFNIISRYFSSPQHWVRAGAVLALGLSAANTQDPTGLDPALRMMGGVFNLFYVNSNELFSFQEYFPYSCSVIKKELLEPQLSSAQTSGNAGAGYQTISEVPNIDDGYACDEVNKEEPVFISAHHTTSQSKASSSQSGESGARTKQQYMDDLKRIINNPHTNKGYNITPHTNLPSPIIDINIKDEHEYMYVSQASAALGIGIAYAGTSNRLAIDILFQRLSLSSTNVCKHIPILEKNPRSTACLALGLVLASTANIDAANFILRVMAGNTKSQRSLRFFPLKPVGLGCIFMRAGRTEEGQRRLKEFSDNMYDKLLQIETPDSKQEHSPMPSVEEQLYLVAYIQSVITVCGYAFTGNISIISEIMQSIYESISGRVAAEETISLNKLGPATKPGSRSTSRPTDSPEDTSSNASRPPDGITGPPPRPGSNRNSQGRREADDPARTNYMTSYTADSGMPLQLPRDNSTLWPGENLDPVSVLVVGLGLVAGNDPVCSMMVTRFINRIMQYGSIYAKRACPLALAVMNLSKPTPELTDMLFRMASQSDEGLSINAIIALGLIGCGSCNSRIAQSLRQLADSKYLSMSQTDSGKELTNMILLAVKLSLGLVHCGRGLMHISVTHHHGKAISNSRLSCIAALVLLLASNSRVMVRPKLTIYFFLIAGALRPKYLVTVDAANKEQSNSFKVGSYIDTVSLPEPFRLTGYQTNTTPMILNHAERALQSEEAIVPMLGILEDVIVTTRTVSVDMTVD</sequence>
<dbReference type="GO" id="GO:0043161">
    <property type="term" value="P:proteasome-mediated ubiquitin-dependent protein catabolic process"/>
    <property type="evidence" value="ECO:0007669"/>
    <property type="project" value="TreeGrafter"/>
</dbReference>